<proteinExistence type="inferred from homology"/>
<dbReference type="Proteomes" id="UP000292423">
    <property type="component" value="Unassembled WGS sequence"/>
</dbReference>
<dbReference type="Pfam" id="PF00378">
    <property type="entry name" value="ECH_1"/>
    <property type="match status" value="1"/>
</dbReference>
<accession>A0A4Q7ZDH6</accession>
<dbReference type="Gene3D" id="1.10.12.10">
    <property type="entry name" value="Lyase 2-enoyl-coa Hydratase, Chain A, domain 2"/>
    <property type="match status" value="1"/>
</dbReference>
<keyword evidence="3" id="KW-1185">Reference proteome</keyword>
<dbReference type="CDD" id="cd06558">
    <property type="entry name" value="crotonase-like"/>
    <property type="match status" value="1"/>
</dbReference>
<evidence type="ECO:0000313" key="2">
    <source>
        <dbReference type="EMBL" id="RZU48085.1"/>
    </source>
</evidence>
<comment type="similarity">
    <text evidence="1">Belongs to the enoyl-CoA hydratase/isomerase family.</text>
</comment>
<evidence type="ECO:0000313" key="3">
    <source>
        <dbReference type="Proteomes" id="UP000292423"/>
    </source>
</evidence>
<dbReference type="InterPro" id="IPR001753">
    <property type="entry name" value="Enoyl-CoA_hydra/iso"/>
</dbReference>
<dbReference type="PANTHER" id="PTHR43459">
    <property type="entry name" value="ENOYL-COA HYDRATASE"/>
    <property type="match status" value="1"/>
</dbReference>
<comment type="caution">
    <text evidence="2">The sequence shown here is derived from an EMBL/GenBank/DDBJ whole genome shotgun (WGS) entry which is preliminary data.</text>
</comment>
<dbReference type="Gene3D" id="3.90.226.10">
    <property type="entry name" value="2-enoyl-CoA Hydratase, Chain A, domain 1"/>
    <property type="match status" value="1"/>
</dbReference>
<dbReference type="SUPFAM" id="SSF52096">
    <property type="entry name" value="ClpP/crotonase"/>
    <property type="match status" value="1"/>
</dbReference>
<protein>
    <submittedName>
        <fullName evidence="2">Enoyl-CoA hydratase</fullName>
    </submittedName>
</protein>
<dbReference type="AlphaFoldDB" id="A0A4Q7ZDH6"/>
<sequence length="265" mass="27917">MMSDILCEPRGGLGVITLNRPRRLNAFQTGMARQLDEALSRLAASAETRVILIRAEGSYFSAGGDVDFFKETVAAGPEAAQQAFAELVDAVHAVIQRLAELPVPVVAAVQGGAAGFGLSLLAACDLVVAERNSRFNPAYVGLGASPDGGISWMLPRLLGLRAARRLLMLGETPDAVAALDLGLIDVIAEPGELAANAEALAARLAAGPTLAYGRIKGLLADSARHTLPEQLDAEKRNFLASAASDDFQEGLQAFLTRRRPEFTGR</sequence>
<dbReference type="InterPro" id="IPR029045">
    <property type="entry name" value="ClpP/crotonase-like_dom_sf"/>
</dbReference>
<name>A0A4Q7ZDH6_9GAMM</name>
<dbReference type="EMBL" id="SHKX01000010">
    <property type="protein sequence ID" value="RZU48085.1"/>
    <property type="molecule type" value="Genomic_DNA"/>
</dbReference>
<dbReference type="GO" id="GO:0003824">
    <property type="term" value="F:catalytic activity"/>
    <property type="evidence" value="ECO:0007669"/>
    <property type="project" value="UniProtKB-ARBA"/>
</dbReference>
<dbReference type="PANTHER" id="PTHR43459:SF1">
    <property type="entry name" value="EG:BACN32G11.4 PROTEIN"/>
    <property type="match status" value="1"/>
</dbReference>
<evidence type="ECO:0000256" key="1">
    <source>
        <dbReference type="ARBA" id="ARBA00005254"/>
    </source>
</evidence>
<gene>
    <name evidence="2" type="ORF">EV700_1057</name>
</gene>
<reference evidence="2 3" key="1">
    <citation type="submission" date="2019-02" db="EMBL/GenBank/DDBJ databases">
        <title>Genomic Encyclopedia of Type Strains, Phase IV (KMG-IV): sequencing the most valuable type-strain genomes for metagenomic binning, comparative biology and taxonomic classification.</title>
        <authorList>
            <person name="Goeker M."/>
        </authorList>
    </citation>
    <scope>NUCLEOTIDE SEQUENCE [LARGE SCALE GENOMIC DNA]</scope>
    <source>
        <strain evidence="2 3">DSM 105135</strain>
    </source>
</reference>
<dbReference type="OrthoDB" id="9807606at2"/>
<organism evidence="2 3">
    <name type="scientific">Fluviicoccus keumensis</name>
    <dbReference type="NCBI Taxonomy" id="1435465"/>
    <lineage>
        <taxon>Bacteria</taxon>
        <taxon>Pseudomonadati</taxon>
        <taxon>Pseudomonadota</taxon>
        <taxon>Gammaproteobacteria</taxon>
        <taxon>Moraxellales</taxon>
        <taxon>Moraxellaceae</taxon>
        <taxon>Fluviicoccus</taxon>
    </lineage>
</organism>
<dbReference type="InterPro" id="IPR014748">
    <property type="entry name" value="Enoyl-CoA_hydra_C"/>
</dbReference>